<keyword evidence="1" id="KW-0175">Coiled coil</keyword>
<organism evidence="2 3">
    <name type="scientific">Dethiosulfatibacter aminovorans DSM 17477</name>
    <dbReference type="NCBI Taxonomy" id="1121476"/>
    <lineage>
        <taxon>Bacteria</taxon>
        <taxon>Bacillati</taxon>
        <taxon>Bacillota</taxon>
        <taxon>Tissierellia</taxon>
        <taxon>Dethiosulfatibacter</taxon>
    </lineage>
</organism>
<reference evidence="2 3" key="1">
    <citation type="submission" date="2016-11" db="EMBL/GenBank/DDBJ databases">
        <authorList>
            <person name="Jaros S."/>
            <person name="Januszkiewicz K."/>
            <person name="Wedrychowicz H."/>
        </authorList>
    </citation>
    <scope>NUCLEOTIDE SEQUENCE [LARGE SCALE GENOMIC DNA]</scope>
    <source>
        <strain evidence="2 3">DSM 17477</strain>
    </source>
</reference>
<evidence type="ECO:0008006" key="4">
    <source>
        <dbReference type="Google" id="ProtNLM"/>
    </source>
</evidence>
<name>A0A1M6D809_9FIRM</name>
<dbReference type="EMBL" id="FQZL01000006">
    <property type="protein sequence ID" value="SHI69291.1"/>
    <property type="molecule type" value="Genomic_DNA"/>
</dbReference>
<sequence length="383" mass="44428">MLLLVLVLVIGAYLFYNFVYLKNEERLASLEQELNEKAATANELLNAVEREKELSFEFKSLNFEISDMSTPYLPQIDQEKVIVFFNKYFDNYGIDVSSINFTDVNLTTVEYTNISKKDKAEYPLHDLKNKYFEVDAEVALEEESFSATAENMQLVFDFETDYYDLMDFIDALQTNQINFVISNSNIVSSEESATTMTGTMQVALYSIPKLHDHENLEWVWNDLIEYGRANPFYLDNVVLNPYWTTRYDLNMSVGPIQSDSPTVSIGLFNDPTYNSYVYADSNNVENIEIQFKQEGDEYFYKYKTLLGSYPDNYQFWIEFEPVNEFISMNVTSSARTSEEDQSGANISIVNNTDKLFYINVYSDDLVRPRINVETTENVIIKND</sequence>
<dbReference type="STRING" id="1121476.SAMN02745751_00813"/>
<evidence type="ECO:0000313" key="2">
    <source>
        <dbReference type="EMBL" id="SHI69291.1"/>
    </source>
</evidence>
<accession>A0A1M6D809</accession>
<dbReference type="Proteomes" id="UP000184052">
    <property type="component" value="Unassembled WGS sequence"/>
</dbReference>
<protein>
    <recommendedName>
        <fullName evidence="4">Type IV pilus assembly protein PilO</fullName>
    </recommendedName>
</protein>
<proteinExistence type="predicted"/>
<feature type="coiled-coil region" evidence="1">
    <location>
        <begin position="20"/>
        <end position="54"/>
    </location>
</feature>
<keyword evidence="3" id="KW-1185">Reference proteome</keyword>
<dbReference type="AlphaFoldDB" id="A0A1M6D809"/>
<gene>
    <name evidence="2" type="ORF">SAMN02745751_00813</name>
</gene>
<evidence type="ECO:0000313" key="3">
    <source>
        <dbReference type="Proteomes" id="UP000184052"/>
    </source>
</evidence>
<evidence type="ECO:0000256" key="1">
    <source>
        <dbReference type="SAM" id="Coils"/>
    </source>
</evidence>